<dbReference type="AlphaFoldDB" id="A0AA96RLA5"/>
<dbReference type="Proteomes" id="UP001304650">
    <property type="component" value="Chromosome"/>
</dbReference>
<evidence type="ECO:0000313" key="2">
    <source>
        <dbReference type="Proteomes" id="UP001304650"/>
    </source>
</evidence>
<protein>
    <submittedName>
        <fullName evidence="1">Uncharacterized protein</fullName>
    </submittedName>
</protein>
<dbReference type="EMBL" id="CP130319">
    <property type="protein sequence ID" value="WNR45141.1"/>
    <property type="molecule type" value="Genomic_DNA"/>
</dbReference>
<dbReference type="RefSeq" id="WP_314801645.1">
    <property type="nucleotide sequence ID" value="NZ_CP130319.1"/>
</dbReference>
<evidence type="ECO:0000313" key="1">
    <source>
        <dbReference type="EMBL" id="WNR45141.1"/>
    </source>
</evidence>
<dbReference type="KEGG" id="proo:MJB10_03030"/>
<accession>A0AA96RLA5</accession>
<sequence length="202" mass="23756">MKSELLTISISEMWKDSFKVIAYNLLDSKFYALLIPPEDFIRPDGTVAWDVFGVSHVEIVKERGEFYKPTSLATVNSYYDKQQIIALLSRIKRPSIDFINQTMPYGVIELPEIASIQIPHLHDTKCKIVLKIMHKQIKLLNKDLRWIEYWKHAIKSSAESMDHKAQRWKAYVNTKGRKRFAVVYYHKTKDYEGKWICGFHCL</sequence>
<reference evidence="1" key="1">
    <citation type="submission" date="2022-02" db="EMBL/GenBank/DDBJ databases">
        <title>Paenibacillus sp. MBLB1832 Whole Genome Shotgun Sequencing.</title>
        <authorList>
            <person name="Hwang C.Y."/>
            <person name="Cho E.-S."/>
            <person name="Seo M.-J."/>
        </authorList>
    </citation>
    <scope>NUCLEOTIDE SEQUENCE</scope>
    <source>
        <strain evidence="1">MBLB1832</strain>
    </source>
</reference>
<organism evidence="1 2">
    <name type="scientific">Paenibacillus roseopurpureus</name>
    <dbReference type="NCBI Taxonomy" id="2918901"/>
    <lineage>
        <taxon>Bacteria</taxon>
        <taxon>Bacillati</taxon>
        <taxon>Bacillota</taxon>
        <taxon>Bacilli</taxon>
        <taxon>Bacillales</taxon>
        <taxon>Paenibacillaceae</taxon>
        <taxon>Paenibacillus</taxon>
    </lineage>
</organism>
<keyword evidence="2" id="KW-1185">Reference proteome</keyword>
<gene>
    <name evidence="1" type="ORF">MJB10_03030</name>
</gene>
<proteinExistence type="predicted"/>
<name>A0AA96RLA5_9BACL</name>